<keyword evidence="4" id="KW-1185">Reference proteome</keyword>
<dbReference type="InterPro" id="IPR036423">
    <property type="entry name" value="SOD-like_Cu/Zn_dom_sf"/>
</dbReference>
<comment type="caution">
    <text evidence="3">The sequence shown here is derived from an EMBL/GenBank/DDBJ whole genome shotgun (WGS) entry which is preliminary data.</text>
</comment>
<accession>A0A7X5Y077</accession>
<dbReference type="PANTHER" id="PTHR10003">
    <property type="entry name" value="SUPEROXIDE DISMUTASE CU-ZN -RELATED"/>
    <property type="match status" value="1"/>
</dbReference>
<protein>
    <submittedName>
        <fullName evidence="3">Cu-Zn family superoxide dismutase</fullName>
        <ecNumber evidence="3">1.15.1.1</ecNumber>
    </submittedName>
</protein>
<dbReference type="Proteomes" id="UP000531251">
    <property type="component" value="Unassembled WGS sequence"/>
</dbReference>
<dbReference type="InterPro" id="IPR024134">
    <property type="entry name" value="SOD_Cu/Zn_/chaperone"/>
</dbReference>
<name>A0A7X5Y077_9SPHN</name>
<dbReference type="EMBL" id="JAATJB010000007">
    <property type="protein sequence ID" value="NJB98262.1"/>
    <property type="molecule type" value="Genomic_DNA"/>
</dbReference>
<organism evidence="3 4">
    <name type="scientific">Sphingomonas trueperi</name>
    <dbReference type="NCBI Taxonomy" id="53317"/>
    <lineage>
        <taxon>Bacteria</taxon>
        <taxon>Pseudomonadati</taxon>
        <taxon>Pseudomonadota</taxon>
        <taxon>Alphaproteobacteria</taxon>
        <taxon>Sphingomonadales</taxon>
        <taxon>Sphingomonadaceae</taxon>
        <taxon>Sphingomonas</taxon>
    </lineage>
</organism>
<dbReference type="InterPro" id="IPR001424">
    <property type="entry name" value="SOD_Cu_Zn_dom"/>
</dbReference>
<dbReference type="AlphaFoldDB" id="A0A7X5Y077"/>
<dbReference type="Pfam" id="PF00080">
    <property type="entry name" value="Sod_Cu"/>
    <property type="match status" value="1"/>
</dbReference>
<evidence type="ECO:0000259" key="2">
    <source>
        <dbReference type="Pfam" id="PF00080"/>
    </source>
</evidence>
<dbReference type="Gene3D" id="2.60.40.200">
    <property type="entry name" value="Superoxide dismutase, copper/zinc binding domain"/>
    <property type="match status" value="1"/>
</dbReference>
<dbReference type="PROSITE" id="PS51257">
    <property type="entry name" value="PROKAR_LIPOPROTEIN"/>
    <property type="match status" value="1"/>
</dbReference>
<dbReference type="GO" id="GO:0005507">
    <property type="term" value="F:copper ion binding"/>
    <property type="evidence" value="ECO:0007669"/>
    <property type="project" value="InterPro"/>
</dbReference>
<sequence>MKAWGIGAGAAAIGMLLGGCATTQQNERYMAGHFRAQAELHDAGGKVVGTAVAEQVEGSIRVLVDVNGISPGPHGVHVHTTGVCTPPDFASAGGHWNPGATKHGKENPMGPHAGDLPNMKVDEKGQGHLRFTLAGGSFEQLMDQDGAALVVHAGEDDYKSDPAGNSGGRIACGVFQTV</sequence>
<evidence type="ECO:0000313" key="3">
    <source>
        <dbReference type="EMBL" id="NJB98262.1"/>
    </source>
</evidence>
<reference evidence="3 4" key="1">
    <citation type="submission" date="2020-03" db="EMBL/GenBank/DDBJ databases">
        <title>Genomic Encyclopedia of Type Strains, Phase IV (KMG-IV): sequencing the most valuable type-strain genomes for metagenomic binning, comparative biology and taxonomic classification.</title>
        <authorList>
            <person name="Goeker M."/>
        </authorList>
    </citation>
    <scope>NUCLEOTIDE SEQUENCE [LARGE SCALE GENOMIC DNA]</scope>
    <source>
        <strain evidence="3 4">DSM 7225</strain>
    </source>
</reference>
<proteinExistence type="inferred from homology"/>
<dbReference type="CDD" id="cd00305">
    <property type="entry name" value="Cu-Zn_Superoxide_Dismutase"/>
    <property type="match status" value="1"/>
</dbReference>
<dbReference type="SUPFAM" id="SSF49329">
    <property type="entry name" value="Cu,Zn superoxide dismutase-like"/>
    <property type="match status" value="1"/>
</dbReference>
<comment type="similarity">
    <text evidence="1">Belongs to the Cu-Zn superoxide dismutase family.</text>
</comment>
<evidence type="ECO:0000313" key="4">
    <source>
        <dbReference type="Proteomes" id="UP000531251"/>
    </source>
</evidence>
<dbReference type="RefSeq" id="WP_125977183.1">
    <property type="nucleotide sequence ID" value="NZ_BAAADY010000003.1"/>
</dbReference>
<dbReference type="GO" id="GO:0004784">
    <property type="term" value="F:superoxide dismutase activity"/>
    <property type="evidence" value="ECO:0007669"/>
    <property type="project" value="UniProtKB-EC"/>
</dbReference>
<dbReference type="EC" id="1.15.1.1" evidence="3"/>
<keyword evidence="3" id="KW-0560">Oxidoreductase</keyword>
<feature type="domain" description="Superoxide dismutase copper/zinc binding" evidence="2">
    <location>
        <begin position="48"/>
        <end position="174"/>
    </location>
</feature>
<gene>
    <name evidence="3" type="ORF">GGR89_002593</name>
</gene>
<evidence type="ECO:0000256" key="1">
    <source>
        <dbReference type="ARBA" id="ARBA00010457"/>
    </source>
</evidence>